<accession>A0ACA9Q4G1</accession>
<organism evidence="1 2">
    <name type="scientific">Acaulospora colombiana</name>
    <dbReference type="NCBI Taxonomy" id="27376"/>
    <lineage>
        <taxon>Eukaryota</taxon>
        <taxon>Fungi</taxon>
        <taxon>Fungi incertae sedis</taxon>
        <taxon>Mucoromycota</taxon>
        <taxon>Glomeromycotina</taxon>
        <taxon>Glomeromycetes</taxon>
        <taxon>Diversisporales</taxon>
        <taxon>Acaulosporaceae</taxon>
        <taxon>Acaulospora</taxon>
    </lineage>
</organism>
<dbReference type="Proteomes" id="UP000789525">
    <property type="component" value="Unassembled WGS sequence"/>
</dbReference>
<evidence type="ECO:0000313" key="1">
    <source>
        <dbReference type="EMBL" id="CAG8735297.1"/>
    </source>
</evidence>
<dbReference type="EMBL" id="CAJVPT010044965">
    <property type="protein sequence ID" value="CAG8735297.1"/>
    <property type="molecule type" value="Genomic_DNA"/>
</dbReference>
<sequence length="190" mass="20484">MTPDRALRRSGVQDLNRLACEDEVTFGQNTLLGTLLDTTGIECASIMELAFGLIRLAKQAQIAKKEAAGDFSHLKGKDGAQSSLPQPTLPTISLDDDESDIKTVNNSRYAGSVRTGKDSYWPDHKDDYGGYMADYPPMPAFDPNAYPPQPGYANYAPSLHDDGSTLYGEHDDYGSKGLLAHGQAPAQSGN</sequence>
<proteinExistence type="predicted"/>
<evidence type="ECO:0000313" key="2">
    <source>
        <dbReference type="Proteomes" id="UP000789525"/>
    </source>
</evidence>
<gene>
    <name evidence="1" type="ORF">ACOLOM_LOCUS11875</name>
</gene>
<name>A0ACA9Q4G1_9GLOM</name>
<feature type="non-terminal residue" evidence="1">
    <location>
        <position position="190"/>
    </location>
</feature>
<comment type="caution">
    <text evidence="1">The sequence shown here is derived from an EMBL/GenBank/DDBJ whole genome shotgun (WGS) entry which is preliminary data.</text>
</comment>
<reference evidence="1" key="1">
    <citation type="submission" date="2021-06" db="EMBL/GenBank/DDBJ databases">
        <authorList>
            <person name="Kallberg Y."/>
            <person name="Tangrot J."/>
            <person name="Rosling A."/>
        </authorList>
    </citation>
    <scope>NUCLEOTIDE SEQUENCE</scope>
    <source>
        <strain evidence="1">CL356</strain>
    </source>
</reference>
<keyword evidence="2" id="KW-1185">Reference proteome</keyword>
<protein>
    <submittedName>
        <fullName evidence="1">5995_t:CDS:1</fullName>
    </submittedName>
</protein>